<dbReference type="OrthoDB" id="439993at2759"/>
<feature type="region of interest" description="Disordered" evidence="1">
    <location>
        <begin position="14"/>
        <end position="70"/>
    </location>
</feature>
<comment type="caution">
    <text evidence="2">The sequence shown here is derived from an EMBL/GenBank/DDBJ whole genome shotgun (WGS) entry which is preliminary data.</text>
</comment>
<dbReference type="EMBL" id="SWKU01000003">
    <property type="protein sequence ID" value="KAF3008667.1"/>
    <property type="molecule type" value="Genomic_DNA"/>
</dbReference>
<feature type="compositionally biased region" description="Low complexity" evidence="1">
    <location>
        <begin position="414"/>
        <end position="425"/>
    </location>
</feature>
<accession>A0A9P4WDQ7</accession>
<feature type="compositionally biased region" description="Polar residues" evidence="1">
    <location>
        <begin position="45"/>
        <end position="63"/>
    </location>
</feature>
<feature type="compositionally biased region" description="Low complexity" evidence="1">
    <location>
        <begin position="383"/>
        <end position="398"/>
    </location>
</feature>
<protein>
    <submittedName>
        <fullName evidence="2">Uncharacterized protein</fullName>
    </submittedName>
</protein>
<evidence type="ECO:0000256" key="1">
    <source>
        <dbReference type="SAM" id="MobiDB-lite"/>
    </source>
</evidence>
<feature type="region of interest" description="Disordered" evidence="1">
    <location>
        <begin position="324"/>
        <end position="439"/>
    </location>
</feature>
<feature type="compositionally biased region" description="Basic residues" evidence="1">
    <location>
        <begin position="337"/>
        <end position="347"/>
    </location>
</feature>
<sequence>MFVPRAVRLKGVKEVQRPKVAKPPAHQQTSKVETNSKDALVQAMGETSMNSPAPQQDTPSDATAPTRGPRFVSRPITTEYLAQLVAGIELIFTDYAHQEEERSKWMRDRYREVDGEQNYIHLTAILAHPNVSSLKPEATQILLKQALHDHPSELLELSRNEYYVRRRPSTIPLPFVPSNSFSIVDDDGLTFWDQRTIYVEAHLRSICPSPAKVAHWLTFHGGLKPKWLPVQAVHTLWNNCAFVVLSGNVMHKDTWNKWRETQQPENWKIMTKVEHTRRTAEYLALMEKENPRGMPRNPPDMSRLPPIARPAALPVAFEALPEALPQAKTVDTESGGGKKKRKRRKPPRSTGDDAVANANDDDDEADHTIDQRVRSHEQDTAMVDVPQDAQPDPSSQQANKKKRKRRKSGKLNNAATDDVATADTTITSPDAQSSKKPRH</sequence>
<dbReference type="AlphaFoldDB" id="A0A9P4WDQ7"/>
<evidence type="ECO:0000313" key="3">
    <source>
        <dbReference type="Proteomes" id="UP000801428"/>
    </source>
</evidence>
<proteinExistence type="predicted"/>
<gene>
    <name evidence="2" type="ORF">E8E13_008991</name>
</gene>
<name>A0A9P4WDQ7_CURKU</name>
<feature type="compositionally biased region" description="Polar residues" evidence="1">
    <location>
        <begin position="426"/>
        <end position="439"/>
    </location>
</feature>
<keyword evidence="3" id="KW-1185">Reference proteome</keyword>
<dbReference type="Proteomes" id="UP000801428">
    <property type="component" value="Unassembled WGS sequence"/>
</dbReference>
<organism evidence="2 3">
    <name type="scientific">Curvularia kusanoi</name>
    <name type="common">Cochliobolus kusanoi</name>
    <dbReference type="NCBI Taxonomy" id="90978"/>
    <lineage>
        <taxon>Eukaryota</taxon>
        <taxon>Fungi</taxon>
        <taxon>Dikarya</taxon>
        <taxon>Ascomycota</taxon>
        <taxon>Pezizomycotina</taxon>
        <taxon>Dothideomycetes</taxon>
        <taxon>Pleosporomycetidae</taxon>
        <taxon>Pleosporales</taxon>
        <taxon>Pleosporineae</taxon>
        <taxon>Pleosporaceae</taxon>
        <taxon>Curvularia</taxon>
    </lineage>
</organism>
<evidence type="ECO:0000313" key="2">
    <source>
        <dbReference type="EMBL" id="KAF3008667.1"/>
    </source>
</evidence>
<reference evidence="2" key="1">
    <citation type="submission" date="2019-04" db="EMBL/GenBank/DDBJ databases">
        <title>Sequencing of skin fungus with MAO and IRED activity.</title>
        <authorList>
            <person name="Marsaioli A.J."/>
            <person name="Bonatto J.M.C."/>
            <person name="Reis Junior O."/>
        </authorList>
    </citation>
    <scope>NUCLEOTIDE SEQUENCE</scope>
    <source>
        <strain evidence="2">30M1</strain>
    </source>
</reference>
<feature type="compositionally biased region" description="Basic residues" evidence="1">
    <location>
        <begin position="399"/>
        <end position="409"/>
    </location>
</feature>
<feature type="compositionally biased region" description="Basic and acidic residues" evidence="1">
    <location>
        <begin position="366"/>
        <end position="379"/>
    </location>
</feature>